<dbReference type="RefSeq" id="WP_066744171.1">
    <property type="nucleotide sequence ID" value="NZ_CP016757.1"/>
</dbReference>
<evidence type="ECO:0000313" key="7">
    <source>
        <dbReference type="EMBL" id="ANZ44742.1"/>
    </source>
</evidence>
<evidence type="ECO:0000256" key="4">
    <source>
        <dbReference type="ARBA" id="ARBA00023235"/>
    </source>
</evidence>
<feature type="domain" description="Pseudouridine synthase II N-terminal" evidence="6">
    <location>
        <begin position="27"/>
        <end position="176"/>
    </location>
</feature>
<dbReference type="HAMAP" id="MF_01080">
    <property type="entry name" value="TruB_bact"/>
    <property type="match status" value="1"/>
</dbReference>
<keyword evidence="3 5" id="KW-0819">tRNA processing</keyword>
<dbReference type="EC" id="5.4.99.25" evidence="5"/>
<dbReference type="Proteomes" id="UP000093044">
    <property type="component" value="Chromosome"/>
</dbReference>
<dbReference type="InterPro" id="IPR020103">
    <property type="entry name" value="PsdUridine_synth_cat_dom_sf"/>
</dbReference>
<dbReference type="NCBIfam" id="TIGR00431">
    <property type="entry name" value="TruB"/>
    <property type="match status" value="1"/>
</dbReference>
<organism evidence="7 8">
    <name type="scientific">Cloacibacillus porcorum</name>
    <dbReference type="NCBI Taxonomy" id="1197717"/>
    <lineage>
        <taxon>Bacteria</taxon>
        <taxon>Thermotogati</taxon>
        <taxon>Synergistota</taxon>
        <taxon>Synergistia</taxon>
        <taxon>Synergistales</taxon>
        <taxon>Synergistaceae</taxon>
        <taxon>Cloacibacillus</taxon>
    </lineage>
</organism>
<dbReference type="PANTHER" id="PTHR13767">
    <property type="entry name" value="TRNA-PSEUDOURIDINE SYNTHASE"/>
    <property type="match status" value="1"/>
</dbReference>
<dbReference type="GO" id="GO:1990481">
    <property type="term" value="P:mRNA pseudouridine synthesis"/>
    <property type="evidence" value="ECO:0007669"/>
    <property type="project" value="TreeGrafter"/>
</dbReference>
<accession>A0A1B2I459</accession>
<dbReference type="InterPro" id="IPR002501">
    <property type="entry name" value="PsdUridine_synth_N"/>
</dbReference>
<dbReference type="CDD" id="cd02573">
    <property type="entry name" value="PseudoU_synth_EcTruB"/>
    <property type="match status" value="1"/>
</dbReference>
<name>A0A1B2I459_9BACT</name>
<dbReference type="GO" id="GO:0003723">
    <property type="term" value="F:RNA binding"/>
    <property type="evidence" value="ECO:0007669"/>
    <property type="project" value="InterPro"/>
</dbReference>
<keyword evidence="4 5" id="KW-0413">Isomerase</keyword>
<comment type="similarity">
    <text evidence="2 5">Belongs to the pseudouridine synthase TruB family. Type 1 subfamily.</text>
</comment>
<comment type="function">
    <text evidence="5">Responsible for synthesis of pseudouridine from uracil-55 in the psi GC loop of transfer RNAs.</text>
</comment>
<reference evidence="7" key="1">
    <citation type="submission" date="2016-08" db="EMBL/GenBank/DDBJ databases">
        <title>Complete genome of Cloacibacillus porcorum.</title>
        <authorList>
            <person name="Looft T."/>
            <person name="Bayles D.O."/>
            <person name="Alt D.P."/>
        </authorList>
    </citation>
    <scope>NUCLEOTIDE SEQUENCE [LARGE SCALE GENOMIC DNA]</scope>
    <source>
        <strain evidence="7">CL-84</strain>
    </source>
</reference>
<dbReference type="GO" id="GO:0031119">
    <property type="term" value="P:tRNA pseudouridine synthesis"/>
    <property type="evidence" value="ECO:0007669"/>
    <property type="project" value="UniProtKB-UniRule"/>
</dbReference>
<dbReference type="Pfam" id="PF01509">
    <property type="entry name" value="TruB_N"/>
    <property type="match status" value="1"/>
</dbReference>
<dbReference type="PANTHER" id="PTHR13767:SF2">
    <property type="entry name" value="PSEUDOURIDYLATE SYNTHASE TRUB1"/>
    <property type="match status" value="1"/>
</dbReference>
<comment type="catalytic activity">
    <reaction evidence="1 5">
        <text>uridine(55) in tRNA = pseudouridine(55) in tRNA</text>
        <dbReference type="Rhea" id="RHEA:42532"/>
        <dbReference type="Rhea" id="RHEA-COMP:10101"/>
        <dbReference type="Rhea" id="RHEA-COMP:10102"/>
        <dbReference type="ChEBI" id="CHEBI:65314"/>
        <dbReference type="ChEBI" id="CHEBI:65315"/>
        <dbReference type="EC" id="5.4.99.25"/>
    </reaction>
</comment>
<evidence type="ECO:0000256" key="5">
    <source>
        <dbReference type="HAMAP-Rule" id="MF_01080"/>
    </source>
</evidence>
<evidence type="ECO:0000259" key="6">
    <source>
        <dbReference type="Pfam" id="PF01509"/>
    </source>
</evidence>
<dbReference type="Gene3D" id="3.30.2350.10">
    <property type="entry name" value="Pseudouridine synthase"/>
    <property type="match status" value="1"/>
</dbReference>
<dbReference type="KEGG" id="cpor:BED41_06340"/>
<evidence type="ECO:0000313" key="8">
    <source>
        <dbReference type="Proteomes" id="UP000093044"/>
    </source>
</evidence>
<feature type="active site" description="Nucleophile" evidence="5">
    <location>
        <position position="41"/>
    </location>
</feature>
<dbReference type="GeneID" id="83057469"/>
<dbReference type="EMBL" id="CP016757">
    <property type="protein sequence ID" value="ANZ44742.1"/>
    <property type="molecule type" value="Genomic_DNA"/>
</dbReference>
<dbReference type="OrthoDB" id="9802309at2"/>
<sequence length="312" mass="33318">MSLSGILPLNKPAGLRSTYCVQRVRGILGKKIKTGHGGTLDSTASGLLLVLVGQATRLSNFVMEMPKRYEAEIAFGAATSTDDMSGEVTARAPWEHITDEMIDSALCGFMGWRMQSPPAVSAVHIEGERAHALARGGRAVIPEAKPVCFVKISRLSSLDGSGRVRMCVDCRKGTYIRSFARDLGERLGSLAHIASLARISSGPFSITKAKGAEALFEMSREELAAELIPVTGLCELFPGYEADGDSFERLSHGQRITLAGLKRRPLVQTAPLAGRLVVASERIFSICSPFPCGGTFELAPEVNIIIQGGGAE</sequence>
<proteinExistence type="inferred from homology"/>
<protein>
    <recommendedName>
        <fullName evidence="5">tRNA pseudouridine synthase B</fullName>
        <ecNumber evidence="5">5.4.99.25</ecNumber>
    </recommendedName>
    <alternativeName>
        <fullName evidence="5">tRNA pseudouridine(55) synthase</fullName>
        <shortName evidence="5">Psi55 synthase</shortName>
    </alternativeName>
    <alternativeName>
        <fullName evidence="5">tRNA pseudouridylate synthase</fullName>
    </alternativeName>
    <alternativeName>
        <fullName evidence="5">tRNA-uridine isomerase</fullName>
    </alternativeName>
</protein>
<dbReference type="SUPFAM" id="SSF55120">
    <property type="entry name" value="Pseudouridine synthase"/>
    <property type="match status" value="1"/>
</dbReference>
<evidence type="ECO:0000256" key="1">
    <source>
        <dbReference type="ARBA" id="ARBA00000385"/>
    </source>
</evidence>
<evidence type="ECO:0000256" key="2">
    <source>
        <dbReference type="ARBA" id="ARBA00005642"/>
    </source>
</evidence>
<dbReference type="InterPro" id="IPR014780">
    <property type="entry name" value="tRNA_psdUridine_synth_TruB"/>
</dbReference>
<dbReference type="STRING" id="1197717.BED41_06340"/>
<gene>
    <name evidence="5" type="primary">truB</name>
    <name evidence="7" type="ORF">BED41_06340</name>
</gene>
<evidence type="ECO:0000256" key="3">
    <source>
        <dbReference type="ARBA" id="ARBA00022694"/>
    </source>
</evidence>
<dbReference type="AlphaFoldDB" id="A0A1B2I459"/>
<dbReference type="GO" id="GO:0160148">
    <property type="term" value="F:tRNA pseudouridine(55) synthase activity"/>
    <property type="evidence" value="ECO:0007669"/>
    <property type="project" value="UniProtKB-EC"/>
</dbReference>
<keyword evidence="8" id="KW-1185">Reference proteome</keyword>